<keyword evidence="2" id="KW-0378">Hydrolase</keyword>
<dbReference type="GO" id="GO:0004176">
    <property type="term" value="F:ATP-dependent peptidase activity"/>
    <property type="evidence" value="ECO:0007669"/>
    <property type="project" value="UniProtKB-UniRule"/>
</dbReference>
<dbReference type="PANTHER" id="PTHR10046">
    <property type="entry name" value="ATP DEPENDENT LON PROTEASE FAMILY MEMBER"/>
    <property type="match status" value="1"/>
</dbReference>
<dbReference type="PRINTS" id="PR00830">
    <property type="entry name" value="ENDOLAPTASE"/>
</dbReference>
<name>A0A1I5XTD5_9FIRM</name>
<dbReference type="Gene3D" id="3.40.50.300">
    <property type="entry name" value="P-loop containing nucleotide triphosphate hydrolases"/>
    <property type="match status" value="2"/>
</dbReference>
<dbReference type="SUPFAM" id="SSF54211">
    <property type="entry name" value="Ribosomal protein S5 domain 2-like"/>
    <property type="match status" value="1"/>
</dbReference>
<comment type="similarity">
    <text evidence="2">Belongs to the peptidase S16 family.</text>
</comment>
<dbReference type="Pfam" id="PF20437">
    <property type="entry name" value="LonC_helical"/>
    <property type="match status" value="1"/>
</dbReference>
<dbReference type="InterPro" id="IPR020568">
    <property type="entry name" value="Ribosomal_Su5_D2-typ_SF"/>
</dbReference>
<feature type="domain" description="Lon proteolytic" evidence="4">
    <location>
        <begin position="567"/>
        <end position="762"/>
    </location>
</feature>
<dbReference type="Pfam" id="PF05362">
    <property type="entry name" value="Lon_C"/>
    <property type="match status" value="1"/>
</dbReference>
<evidence type="ECO:0000256" key="2">
    <source>
        <dbReference type="PROSITE-ProRule" id="PRU01122"/>
    </source>
</evidence>
<dbReference type="GO" id="GO:0030163">
    <property type="term" value="P:protein catabolic process"/>
    <property type="evidence" value="ECO:0007669"/>
    <property type="project" value="InterPro"/>
</dbReference>
<reference evidence="5 6" key="1">
    <citation type="submission" date="2016-10" db="EMBL/GenBank/DDBJ databases">
        <authorList>
            <person name="de Groot N.N."/>
        </authorList>
    </citation>
    <scope>NUCLEOTIDE SEQUENCE [LARGE SCALE GENOMIC DNA]</scope>
    <source>
        <strain evidence="5 6">DSM 20678</strain>
    </source>
</reference>
<evidence type="ECO:0000256" key="3">
    <source>
        <dbReference type="SAM" id="Coils"/>
    </source>
</evidence>
<feature type="active site" evidence="2">
    <location>
        <position position="700"/>
    </location>
</feature>
<keyword evidence="6" id="KW-1185">Reference proteome</keyword>
<dbReference type="InterPro" id="IPR041699">
    <property type="entry name" value="AAA_32"/>
</dbReference>
<sequence>MSKPKELEPKQLKKQWPSSCLPFETTEELEPLQGIIGQERAVRAMEFGVRTKAPGYNIFLTGISGTGKTTYAKEYITQIAKQQPVPDDWCYVYNFENPSQPVAIRLPSGKGKEFLHDMEELIEDLKAEISKAFGGDEYENEKALIYKEMQEKRNELFNQFNEYAKQQGFQVNTSSAGIYFTPIVDGQPLGEEEYNKLDEETKKSINERLTQIQLQAVEVIRKIKELEKEAKNKVKELENRIGTFAVGIHIEDMKKKYAAYPKILKYLDDLMKDVLQSISNFKESDSSEDDNPIIHALRRTAESAQHKYKVNLLVDNSDREGAPVVIEYNPTYSTLFGSLEYENKLGTMVTDFTMIKPGAIHLANGGYLILQAKDVLSVPFMWEGLKKVLKTKSITVESLRDQWGLISMSGLKPEPIPVDIKVVLVGSDLLFQLLHQLDEDFAKLFKVKVDFDDEMEANEENLLGLAKFISGYCRRENLRHFSRDAVLRVADYASRLVEHQDKFTTRFNDIVEIIVEANTWAEVAGKNLVTSQEVKKAIEEKEYRSSKYDEKLMELLKNDVIMVETEGEAIGQINGLAVIHLGDYVFGKPTKITATTFMGRSGIVNIEREVDMSGRIHSKGVMILSAYIGEQYAQEIPLALTANITFEQLYSGIEGDSASSAELYAILSSLAEVPIKQGIAVTGSVNQKGEIQPVGGVTYKIEGFFELCKARGLTGEQGVIIPYQNIKNLVLKDEVIEAVKEGKFHIYPIKTIDEGVEILMGIPAGKKLENGFFEKGTLHEKVYNKLRQYALTMINFGKEERESES</sequence>
<dbReference type="GO" id="GO:0005524">
    <property type="term" value="F:ATP binding"/>
    <property type="evidence" value="ECO:0007669"/>
    <property type="project" value="InterPro"/>
</dbReference>
<dbReference type="Pfam" id="PF20436">
    <property type="entry name" value="LonB_AAA-LID"/>
    <property type="match status" value="1"/>
</dbReference>
<comment type="catalytic activity">
    <reaction evidence="2">
        <text>Hydrolysis of proteins in presence of ATP.</text>
        <dbReference type="EC" id="3.4.21.53"/>
    </reaction>
</comment>
<keyword evidence="1 2" id="KW-0645">Protease</keyword>
<dbReference type="STRING" id="937334.SAMN05444406_13020"/>
<organism evidence="5 6">
    <name type="scientific">Caldicoprobacter faecalis</name>
    <dbReference type="NCBI Taxonomy" id="937334"/>
    <lineage>
        <taxon>Bacteria</taxon>
        <taxon>Bacillati</taxon>
        <taxon>Bacillota</taxon>
        <taxon>Clostridia</taxon>
        <taxon>Caldicoprobacterales</taxon>
        <taxon>Caldicoprobacteraceae</taxon>
        <taxon>Caldicoprobacter</taxon>
    </lineage>
</organism>
<dbReference type="GO" id="GO:0006508">
    <property type="term" value="P:proteolysis"/>
    <property type="evidence" value="ECO:0007669"/>
    <property type="project" value="UniProtKB-KW"/>
</dbReference>
<dbReference type="AlphaFoldDB" id="A0A1I5XTD5"/>
<dbReference type="GO" id="GO:0004252">
    <property type="term" value="F:serine-type endopeptidase activity"/>
    <property type="evidence" value="ECO:0007669"/>
    <property type="project" value="UniProtKB-UniRule"/>
</dbReference>
<evidence type="ECO:0000313" key="5">
    <source>
        <dbReference type="EMBL" id="SFQ35233.1"/>
    </source>
</evidence>
<evidence type="ECO:0000259" key="4">
    <source>
        <dbReference type="PROSITE" id="PS51786"/>
    </source>
</evidence>
<dbReference type="InterPro" id="IPR014721">
    <property type="entry name" value="Ribsml_uS5_D2-typ_fold_subgr"/>
</dbReference>
<dbReference type="Pfam" id="PF13654">
    <property type="entry name" value="AAA_32"/>
    <property type="match status" value="1"/>
</dbReference>
<dbReference type="SUPFAM" id="SSF52540">
    <property type="entry name" value="P-loop containing nucleoside triphosphate hydrolases"/>
    <property type="match status" value="1"/>
</dbReference>
<dbReference type="OrthoDB" id="9758568at2"/>
<dbReference type="PROSITE" id="PS51786">
    <property type="entry name" value="LON_PROTEOLYTIC"/>
    <property type="match status" value="1"/>
</dbReference>
<gene>
    <name evidence="5" type="ORF">SAMN05444406_13020</name>
</gene>
<dbReference type="Gene3D" id="1.10.8.60">
    <property type="match status" value="1"/>
</dbReference>
<feature type="active site" evidence="2">
    <location>
        <position position="657"/>
    </location>
</feature>
<protein>
    <recommendedName>
        <fullName evidence="2">endopeptidase La</fullName>
        <ecNumber evidence="2">3.4.21.53</ecNumber>
    </recommendedName>
</protein>
<proteinExistence type="inferred from homology"/>
<dbReference type="InterPro" id="IPR027065">
    <property type="entry name" value="Lon_Prtase"/>
</dbReference>
<dbReference type="EMBL" id="FOXR01000030">
    <property type="protein sequence ID" value="SFQ35233.1"/>
    <property type="molecule type" value="Genomic_DNA"/>
</dbReference>
<feature type="coiled-coil region" evidence="3">
    <location>
        <begin position="135"/>
        <end position="166"/>
    </location>
</feature>
<accession>A0A1I5XTD5</accession>
<keyword evidence="3" id="KW-0175">Coiled coil</keyword>
<keyword evidence="2" id="KW-0720">Serine protease</keyword>
<dbReference type="RefSeq" id="WP_025746872.1">
    <property type="nucleotide sequence ID" value="NZ_FOXR01000030.1"/>
</dbReference>
<dbReference type="EC" id="3.4.21.53" evidence="2"/>
<dbReference type="InterPro" id="IPR046843">
    <property type="entry name" value="LonB_AAA-LID"/>
</dbReference>
<dbReference type="Proteomes" id="UP000198577">
    <property type="component" value="Unassembled WGS sequence"/>
</dbReference>
<feature type="coiled-coil region" evidence="3">
    <location>
        <begin position="209"/>
        <end position="243"/>
    </location>
</feature>
<dbReference type="InterPro" id="IPR046844">
    <property type="entry name" value="Lon-like_helical"/>
</dbReference>
<dbReference type="InterPro" id="IPR008269">
    <property type="entry name" value="Lon_proteolytic"/>
</dbReference>
<evidence type="ECO:0000313" key="6">
    <source>
        <dbReference type="Proteomes" id="UP000198577"/>
    </source>
</evidence>
<evidence type="ECO:0000256" key="1">
    <source>
        <dbReference type="ARBA" id="ARBA00022670"/>
    </source>
</evidence>
<dbReference type="Gene3D" id="3.30.230.10">
    <property type="match status" value="1"/>
</dbReference>
<dbReference type="InterPro" id="IPR027417">
    <property type="entry name" value="P-loop_NTPase"/>
</dbReference>